<dbReference type="GO" id="GO:0009089">
    <property type="term" value="P:lysine biosynthetic process via diaminopimelate"/>
    <property type="evidence" value="ECO:0007669"/>
    <property type="project" value="InterPro"/>
</dbReference>
<dbReference type="EMBL" id="QRGA01000001">
    <property type="protein sequence ID" value="RDV00648.1"/>
    <property type="molecule type" value="Genomic_DNA"/>
</dbReference>
<dbReference type="InterPro" id="IPR019878">
    <property type="entry name" value="DapC_beta/gammaproteobac"/>
</dbReference>
<evidence type="ECO:0000259" key="4">
    <source>
        <dbReference type="Pfam" id="PF00155"/>
    </source>
</evidence>
<accession>A0A3D8K5C8</accession>
<dbReference type="NCBIfam" id="TIGR03538">
    <property type="entry name" value="DapC_gpp"/>
    <property type="match status" value="1"/>
</dbReference>
<reference evidence="5 6" key="1">
    <citation type="submission" date="2018-08" db="EMBL/GenBank/DDBJ databases">
        <title>Paraburkholderia sp. DHOM06 isolated from forest soil.</title>
        <authorList>
            <person name="Gao Z.-H."/>
            <person name="Qiu L.-H."/>
        </authorList>
    </citation>
    <scope>NUCLEOTIDE SEQUENCE [LARGE SCALE GENOMIC DNA]</scope>
    <source>
        <strain evidence="5 6">DHOM06</strain>
    </source>
</reference>
<dbReference type="Gene3D" id="3.90.1150.10">
    <property type="entry name" value="Aspartate Aminotransferase, domain 1"/>
    <property type="match status" value="1"/>
</dbReference>
<dbReference type="CDD" id="cd00609">
    <property type="entry name" value="AAT_like"/>
    <property type="match status" value="1"/>
</dbReference>
<evidence type="ECO:0000256" key="3">
    <source>
        <dbReference type="ARBA" id="ARBA00022679"/>
    </source>
</evidence>
<dbReference type="EC" id="2.6.1.17" evidence="5"/>
<dbReference type="InterPro" id="IPR004839">
    <property type="entry name" value="Aminotransferase_I/II_large"/>
</dbReference>
<dbReference type="PANTHER" id="PTHR42832">
    <property type="entry name" value="AMINO ACID AMINOTRANSFERASE"/>
    <property type="match status" value="1"/>
</dbReference>
<dbReference type="SUPFAM" id="SSF53383">
    <property type="entry name" value="PLP-dependent transferases"/>
    <property type="match status" value="1"/>
</dbReference>
<sequence length="397" mass="44544">MNPDIEHLHTYPFEKLRRLLSEVSPASLQHVDMSMGEPTHATPLAIQQAYADGVRELAKYPPTGGAAVLRRSIARWLQRRYALRGICEDRHVLPVNGTREALFSFAQAVIDSTRGYRPIVQMPNPFYQIYEGAALLAKATPYFLNLCPERSYSIDWAEIAQEVWARTQLVFICSPGNPTGNVLSLSQWRSLFDLADRYGFVIAADECYSEIYFDETRPSLGALQAAELLDRADYRQLVVFNSLSKRSNVPGLRSGFVAGDAEILKKFLLYRTYHGSAMSGAVSVASVAAWDDESHVAENRYLYRQKLAAVLPILNEALEVPAPQASFFLWVKTPIDDIAFAKRLYQEQHVTVLPGNYLARNAHGINPGENYVRAALVAPIDQCVEGARRMSRFIRSL</sequence>
<name>A0A3D8K5C8_9BURK</name>
<comment type="cofactor">
    <cofactor evidence="1">
        <name>pyridoxal 5'-phosphate</name>
        <dbReference type="ChEBI" id="CHEBI:597326"/>
    </cofactor>
</comment>
<keyword evidence="3 5" id="KW-0808">Transferase</keyword>
<dbReference type="Proteomes" id="UP000256838">
    <property type="component" value="Unassembled WGS sequence"/>
</dbReference>
<evidence type="ECO:0000313" key="6">
    <source>
        <dbReference type="Proteomes" id="UP000256838"/>
    </source>
</evidence>
<dbReference type="Gene3D" id="3.40.640.10">
    <property type="entry name" value="Type I PLP-dependent aspartate aminotransferase-like (Major domain)"/>
    <property type="match status" value="1"/>
</dbReference>
<evidence type="ECO:0000313" key="5">
    <source>
        <dbReference type="EMBL" id="RDV00648.1"/>
    </source>
</evidence>
<dbReference type="AlphaFoldDB" id="A0A3D8K5C8"/>
<dbReference type="PANTHER" id="PTHR42832:SF3">
    <property type="entry name" value="L-GLUTAMINE--4-(METHYLSULFANYL)-2-OXOBUTANOATE AMINOTRANSFERASE"/>
    <property type="match status" value="1"/>
</dbReference>
<dbReference type="GO" id="GO:0030170">
    <property type="term" value="F:pyridoxal phosphate binding"/>
    <property type="evidence" value="ECO:0007669"/>
    <property type="project" value="InterPro"/>
</dbReference>
<dbReference type="InterPro" id="IPR015424">
    <property type="entry name" value="PyrdxlP-dep_Trfase"/>
</dbReference>
<protein>
    <submittedName>
        <fullName evidence="5">Succinyldiaminopimelate transaminase</fullName>
        <ecNumber evidence="5">2.6.1.17</ecNumber>
    </submittedName>
</protein>
<organism evidence="5 6">
    <name type="scientific">Trinickia dinghuensis</name>
    <dbReference type="NCBI Taxonomy" id="2291023"/>
    <lineage>
        <taxon>Bacteria</taxon>
        <taxon>Pseudomonadati</taxon>
        <taxon>Pseudomonadota</taxon>
        <taxon>Betaproteobacteria</taxon>
        <taxon>Burkholderiales</taxon>
        <taxon>Burkholderiaceae</taxon>
        <taxon>Trinickia</taxon>
    </lineage>
</organism>
<dbReference type="InterPro" id="IPR015422">
    <property type="entry name" value="PyrdxlP-dep_Trfase_small"/>
</dbReference>
<dbReference type="RefSeq" id="WP_115531918.1">
    <property type="nucleotide sequence ID" value="NZ_QRGA01000001.1"/>
</dbReference>
<gene>
    <name evidence="5" type="ORF">DWV00_02470</name>
</gene>
<feature type="domain" description="Aminotransferase class I/classII large" evidence="4">
    <location>
        <begin position="31"/>
        <end position="358"/>
    </location>
</feature>
<dbReference type="InterPro" id="IPR050881">
    <property type="entry name" value="LL-DAP_aminotransferase"/>
</dbReference>
<comment type="caution">
    <text evidence="5">The sequence shown here is derived from an EMBL/GenBank/DDBJ whole genome shotgun (WGS) entry which is preliminary data.</text>
</comment>
<evidence type="ECO:0000256" key="1">
    <source>
        <dbReference type="ARBA" id="ARBA00001933"/>
    </source>
</evidence>
<keyword evidence="2 5" id="KW-0032">Aminotransferase</keyword>
<dbReference type="GO" id="GO:0009016">
    <property type="term" value="F:succinyldiaminopimelate transaminase activity"/>
    <property type="evidence" value="ECO:0007669"/>
    <property type="project" value="UniProtKB-EC"/>
</dbReference>
<proteinExistence type="predicted"/>
<dbReference type="OrthoDB" id="9813612at2"/>
<keyword evidence="6" id="KW-1185">Reference proteome</keyword>
<dbReference type="InterPro" id="IPR015421">
    <property type="entry name" value="PyrdxlP-dep_Trfase_major"/>
</dbReference>
<dbReference type="Pfam" id="PF00155">
    <property type="entry name" value="Aminotran_1_2"/>
    <property type="match status" value="1"/>
</dbReference>
<evidence type="ECO:0000256" key="2">
    <source>
        <dbReference type="ARBA" id="ARBA00022576"/>
    </source>
</evidence>